<dbReference type="SUPFAM" id="SSF51351">
    <property type="entry name" value="Triosephosphate isomerase (TIM)"/>
    <property type="match status" value="1"/>
</dbReference>
<comment type="pathway">
    <text evidence="1 8 9">Carbohydrate degradation; glycolysis; D-glyceraldehyde 3-phosphate from glycerone phosphate: step 1/1.</text>
</comment>
<feature type="binding site" evidence="8">
    <location>
        <begin position="253"/>
        <end position="254"/>
    </location>
    <ligand>
        <name>substrate</name>
    </ligand>
</feature>
<organism evidence="11 12">
    <name type="scientific">Paraburkholderia rhynchosiae</name>
    <dbReference type="NCBI Taxonomy" id="487049"/>
    <lineage>
        <taxon>Bacteria</taxon>
        <taxon>Pseudomonadati</taxon>
        <taxon>Pseudomonadota</taxon>
        <taxon>Betaproteobacteria</taxon>
        <taxon>Burkholderiales</taxon>
        <taxon>Burkholderiaceae</taxon>
        <taxon>Paraburkholderia</taxon>
    </lineage>
</organism>
<proteinExistence type="inferred from homology"/>
<feature type="active site" description="Proton acceptor" evidence="8">
    <location>
        <position position="188"/>
    </location>
</feature>
<evidence type="ECO:0000256" key="1">
    <source>
        <dbReference type="ARBA" id="ARBA00004680"/>
    </source>
</evidence>
<dbReference type="GO" id="GO:0006094">
    <property type="term" value="P:gluconeogenesis"/>
    <property type="evidence" value="ECO:0007669"/>
    <property type="project" value="UniProtKB-UniRule"/>
</dbReference>
<keyword evidence="7 8" id="KW-0413">Isomerase</keyword>
<evidence type="ECO:0000256" key="5">
    <source>
        <dbReference type="ARBA" id="ARBA00022490"/>
    </source>
</evidence>
<comment type="catalytic activity">
    <reaction evidence="8 9">
        <text>D-glyceraldehyde 3-phosphate = dihydroxyacetone phosphate</text>
        <dbReference type="Rhea" id="RHEA:18585"/>
        <dbReference type="ChEBI" id="CHEBI:57642"/>
        <dbReference type="ChEBI" id="CHEBI:59776"/>
        <dbReference type="EC" id="5.3.1.1"/>
    </reaction>
</comment>
<protein>
    <recommendedName>
        <fullName evidence="8 9">Triosephosphate isomerase</fullName>
        <shortName evidence="8">TIM</shortName>
        <shortName evidence="8">TPI</shortName>
        <ecNumber evidence="8 9">5.3.1.1</ecNumber>
    </recommendedName>
    <alternativeName>
        <fullName evidence="8">Triose-phosphate isomerase</fullName>
    </alternativeName>
</protein>
<dbReference type="UniPathway" id="UPA00138"/>
<comment type="pathway">
    <text evidence="2">Carbohydrate metabolism; erythritol degradation.</text>
</comment>
<comment type="pathway">
    <text evidence="8 9">Carbohydrate biosynthesis; gluconeogenesis.</text>
</comment>
<reference evidence="11 12" key="1">
    <citation type="submission" date="2020-04" db="EMBL/GenBank/DDBJ databases">
        <authorList>
            <person name="De Canck E."/>
        </authorList>
    </citation>
    <scope>NUCLEOTIDE SEQUENCE [LARGE SCALE GENOMIC DNA]</scope>
    <source>
        <strain evidence="11 12">LMG 27174</strain>
    </source>
</reference>
<dbReference type="EMBL" id="CADIJZ010000020">
    <property type="protein sequence ID" value="CAB3720482.1"/>
    <property type="molecule type" value="Genomic_DNA"/>
</dbReference>
<dbReference type="InterPro" id="IPR022896">
    <property type="entry name" value="TrioseP_Isoase_bac/euk"/>
</dbReference>
<gene>
    <name evidence="8 11" type="primary">tpiA</name>
    <name evidence="11" type="ORF">LMG27174_04919</name>
</gene>
<dbReference type="InterPro" id="IPR035990">
    <property type="entry name" value="TIM_sf"/>
</dbReference>
<dbReference type="PANTHER" id="PTHR21139:SF42">
    <property type="entry name" value="TRIOSEPHOSPHATE ISOMERASE"/>
    <property type="match status" value="1"/>
</dbReference>
<dbReference type="EC" id="5.3.1.1" evidence="8 9"/>
<dbReference type="GO" id="GO:0046166">
    <property type="term" value="P:glyceraldehyde-3-phosphate biosynthetic process"/>
    <property type="evidence" value="ECO:0007669"/>
    <property type="project" value="TreeGrafter"/>
</dbReference>
<dbReference type="InterPro" id="IPR020861">
    <property type="entry name" value="Triosephosphate_isomerase_AS"/>
</dbReference>
<dbReference type="InterPro" id="IPR013785">
    <property type="entry name" value="Aldolase_TIM"/>
</dbReference>
<dbReference type="PANTHER" id="PTHR21139">
    <property type="entry name" value="TRIOSEPHOSPHATE ISOMERASE"/>
    <property type="match status" value="1"/>
</dbReference>
<dbReference type="AlphaFoldDB" id="A0A6J5C117"/>
<dbReference type="Gene3D" id="3.20.20.70">
    <property type="entry name" value="Aldolase class I"/>
    <property type="match status" value="1"/>
</dbReference>
<dbReference type="CDD" id="cd00311">
    <property type="entry name" value="TIM"/>
    <property type="match status" value="1"/>
</dbReference>
<comment type="subcellular location">
    <subcellularLocation>
        <location evidence="8 9">Cytoplasm</location>
    </subcellularLocation>
</comment>
<feature type="binding site" evidence="8">
    <location>
        <position position="232"/>
    </location>
    <ligand>
        <name>substrate</name>
    </ligand>
</feature>
<dbReference type="FunFam" id="3.20.20.70:FF:000016">
    <property type="entry name" value="Triosephosphate isomerase"/>
    <property type="match status" value="1"/>
</dbReference>
<comment type="subunit">
    <text evidence="8 9">Homodimer.</text>
</comment>
<dbReference type="HAMAP" id="MF_00147_B">
    <property type="entry name" value="TIM_B"/>
    <property type="match status" value="1"/>
</dbReference>
<keyword evidence="5 8" id="KW-0963">Cytoplasm</keyword>
<accession>A0A6J5C117</accession>
<evidence type="ECO:0000256" key="9">
    <source>
        <dbReference type="RuleBase" id="RU363013"/>
    </source>
</evidence>
<keyword evidence="4 8" id="KW-0312">Gluconeogenesis</keyword>
<evidence type="ECO:0000256" key="7">
    <source>
        <dbReference type="ARBA" id="ARBA00023235"/>
    </source>
</evidence>
<dbReference type="Proteomes" id="UP000494205">
    <property type="component" value="Unassembled WGS sequence"/>
</dbReference>
<evidence type="ECO:0000256" key="6">
    <source>
        <dbReference type="ARBA" id="ARBA00023152"/>
    </source>
</evidence>
<dbReference type="PROSITE" id="PS00171">
    <property type="entry name" value="TIM_1"/>
    <property type="match status" value="1"/>
</dbReference>
<evidence type="ECO:0000256" key="8">
    <source>
        <dbReference type="HAMAP-Rule" id="MF_00147"/>
    </source>
</evidence>
<evidence type="ECO:0000256" key="2">
    <source>
        <dbReference type="ARBA" id="ARBA00004939"/>
    </source>
</evidence>
<evidence type="ECO:0000313" key="11">
    <source>
        <dbReference type="EMBL" id="CAB3720482.1"/>
    </source>
</evidence>
<dbReference type="UniPathway" id="UPA00109">
    <property type="reaction ID" value="UER00189"/>
</dbReference>
<evidence type="ECO:0000256" key="3">
    <source>
        <dbReference type="ARBA" id="ARBA00007422"/>
    </source>
</evidence>
<feature type="region of interest" description="Disordered" evidence="10">
    <location>
        <begin position="1"/>
        <end position="20"/>
    </location>
</feature>
<dbReference type="InterPro" id="IPR000652">
    <property type="entry name" value="Triosephosphate_isomerase"/>
</dbReference>
<dbReference type="Pfam" id="PF00121">
    <property type="entry name" value="TIM"/>
    <property type="match status" value="1"/>
</dbReference>
<evidence type="ECO:0000256" key="10">
    <source>
        <dbReference type="SAM" id="MobiDB-lite"/>
    </source>
</evidence>
<feature type="active site" description="Electrophile" evidence="8">
    <location>
        <position position="116"/>
    </location>
</feature>
<dbReference type="GO" id="GO:0006096">
    <property type="term" value="P:glycolytic process"/>
    <property type="evidence" value="ECO:0007669"/>
    <property type="project" value="UniProtKB-UniRule"/>
</dbReference>
<sequence>MPAAKAGQADDKGQDETMSTQRAKLVVGNWKMHGCLAENATLLQAVAKGAAELPAGVRVGVCVPSPYLAQAQSLLESSRVVWGVQDISAFTHGAYTGEVAAQMVADFHAMFAIVGHSERRAYHRESAELVAVKTQRALEAGLTPIVCVGETLEEREAGSTEQVVGAQLDEVLGKLSAQEAARIVVAYEPVWAIGTGKSASSEQAQAVHAFLRSRLAAKGAGVTDVPLLYGGSVKPDNAEELFRQPDIDGGLIGGASLKDQDFLAICKAAVTTAAG</sequence>
<evidence type="ECO:0000313" key="12">
    <source>
        <dbReference type="Proteomes" id="UP000494205"/>
    </source>
</evidence>
<comment type="function">
    <text evidence="8">Involved in the gluconeogenesis. Catalyzes stereospecifically the conversion of dihydroxyacetone phosphate (DHAP) to D-glyceraldehyde-3-phosphate (G3P).</text>
</comment>
<feature type="binding site" evidence="8">
    <location>
        <begin position="29"/>
        <end position="31"/>
    </location>
    <ligand>
        <name>substrate</name>
    </ligand>
</feature>
<dbReference type="NCBIfam" id="TIGR00419">
    <property type="entry name" value="tim"/>
    <property type="match status" value="1"/>
</dbReference>
<dbReference type="GO" id="GO:0005829">
    <property type="term" value="C:cytosol"/>
    <property type="evidence" value="ECO:0007669"/>
    <property type="project" value="TreeGrafter"/>
</dbReference>
<dbReference type="GO" id="GO:0004807">
    <property type="term" value="F:triose-phosphate isomerase activity"/>
    <property type="evidence" value="ECO:0007669"/>
    <property type="project" value="UniProtKB-UniRule"/>
</dbReference>
<name>A0A6J5C117_9BURK</name>
<comment type="similarity">
    <text evidence="3 8 9">Belongs to the triosephosphate isomerase family.</text>
</comment>
<dbReference type="GO" id="GO:0019563">
    <property type="term" value="P:glycerol catabolic process"/>
    <property type="evidence" value="ECO:0007669"/>
    <property type="project" value="TreeGrafter"/>
</dbReference>
<keyword evidence="6 8" id="KW-0324">Glycolysis</keyword>
<evidence type="ECO:0000256" key="4">
    <source>
        <dbReference type="ARBA" id="ARBA00022432"/>
    </source>
</evidence>
<feature type="binding site" evidence="8">
    <location>
        <position position="194"/>
    </location>
    <ligand>
        <name>substrate</name>
    </ligand>
</feature>
<dbReference type="PROSITE" id="PS51440">
    <property type="entry name" value="TIM_2"/>
    <property type="match status" value="1"/>
</dbReference>